<dbReference type="InterPro" id="IPR043502">
    <property type="entry name" value="DNA/RNA_pol_sf"/>
</dbReference>
<keyword evidence="2" id="KW-1185">Reference proteome</keyword>
<dbReference type="CDD" id="cd01650">
    <property type="entry name" value="RT_nLTR_like"/>
    <property type="match status" value="1"/>
</dbReference>
<accession>A0A5S6Q1F0</accession>
<dbReference type="Proteomes" id="UP000046395">
    <property type="component" value="Unassembled WGS sequence"/>
</dbReference>
<evidence type="ECO:0000259" key="1">
    <source>
        <dbReference type="PROSITE" id="PS50878"/>
    </source>
</evidence>
<evidence type="ECO:0000313" key="3">
    <source>
        <dbReference type="WBParaSite" id="TMUE_0000001043.1"/>
    </source>
</evidence>
<dbReference type="InterPro" id="IPR043128">
    <property type="entry name" value="Rev_trsase/Diguanyl_cyclase"/>
</dbReference>
<dbReference type="PANTHER" id="PTHR35450:SF2">
    <property type="entry name" value="REVERSE TRANSCRIPTASE DOMAIN-CONTAINING PROTEIN"/>
    <property type="match status" value="1"/>
</dbReference>
<dbReference type="Pfam" id="PF00078">
    <property type="entry name" value="RVT_1"/>
    <property type="match status" value="1"/>
</dbReference>
<feature type="domain" description="Reverse transcriptase" evidence="1">
    <location>
        <begin position="6"/>
        <end position="290"/>
    </location>
</feature>
<dbReference type="AlphaFoldDB" id="A0A5S6Q1F0"/>
<evidence type="ECO:0000313" key="2">
    <source>
        <dbReference type="Proteomes" id="UP000046395"/>
    </source>
</evidence>
<protein>
    <submittedName>
        <fullName evidence="3">Reverse transcriptase domain-containing protein</fullName>
    </submittedName>
</protein>
<name>A0A5S6Q1F0_TRIMR</name>
<dbReference type="InterPro" id="IPR000477">
    <property type="entry name" value="RT_dom"/>
</dbReference>
<dbReference type="SUPFAM" id="SSF56672">
    <property type="entry name" value="DNA/RNA polymerases"/>
    <property type="match status" value="1"/>
</dbReference>
<proteinExistence type="predicted"/>
<dbReference type="WBParaSite" id="TMUE_0000001043.1">
    <property type="protein sequence ID" value="TMUE_0000001043.1"/>
    <property type="gene ID" value="WBGene00296959"/>
</dbReference>
<dbReference type="STRING" id="70415.A0A5S6Q1F0"/>
<dbReference type="PANTHER" id="PTHR35450">
    <property type="entry name" value="REVERSE TRANSCRIPTASE DOMAIN-CONTAINING PROTEIN"/>
    <property type="match status" value="1"/>
</dbReference>
<dbReference type="PROSITE" id="PS50878">
    <property type="entry name" value="RT_POL"/>
    <property type="match status" value="1"/>
</dbReference>
<dbReference type="Gene3D" id="3.30.70.270">
    <property type="match status" value="1"/>
</dbReference>
<reference evidence="3" key="1">
    <citation type="submission" date="2019-12" db="UniProtKB">
        <authorList>
            <consortium name="WormBaseParasite"/>
        </authorList>
    </citation>
    <scope>IDENTIFICATION</scope>
</reference>
<organism evidence="2 3">
    <name type="scientific">Trichuris muris</name>
    <name type="common">Mouse whipworm</name>
    <dbReference type="NCBI Taxonomy" id="70415"/>
    <lineage>
        <taxon>Eukaryota</taxon>
        <taxon>Metazoa</taxon>
        <taxon>Ecdysozoa</taxon>
        <taxon>Nematoda</taxon>
        <taxon>Enoplea</taxon>
        <taxon>Dorylaimia</taxon>
        <taxon>Trichinellida</taxon>
        <taxon>Trichuridae</taxon>
        <taxon>Trichuris</taxon>
    </lineage>
</organism>
<sequence>MSYHYLWLYCGDVPATFKRYRTVLIPKKNPVQSPQDYRPITIAPMFYRAIAKLIAQRLEPYIELNRRQKAFVKNVDGCGENIFVLNSALTLSRQQHRELSLAALDVAKAFDTVSHHSIRRALERQDVCSNGIQLICSLLKNSFTQIEHSNGVLDLIPIMRGVKQGDPMSPLLFSLVMDELLDELDRSGGGFTLGESVKPNCLAFADDILLLSDSKAGLQSNLLLCYRFFTARSLQLNVQKCCSLMLYKVPRNRSVAVSTVPEFYLDPVDVDTVLPVFTPAEFLKYLGVEFSPFGRRRDQVHGEQVLLDRACKAELKPQQKIELIRSHLLPRLLYTFTVGNPLANTASAVDKIVRQAVKKILHLPLTTICDDFFYLPKKHGGLGFINLQETADLSTLRLMMKMSHSNDQVAQVASELSFNQYRRSRLMARRSVASFDANRIHEAKMEMASRHAARFLATYQGCGYQEFKDKHSNKWIVGEGMTGHCFIAAIKVRTSLVPTRIQSLRGRADPGDRRLLCRRCGPVSNASETLIHISQRCALTHGLIIRRHNTIMQKLASIAKASGFQVICEPVLRHQEQVYKPDLLLTRENTSWVIDIAIPWETNDSLNRRHTEKCRKYECLSEPVLKLKWASVFKTGAIVIGARGAWCSRNDRTLCDVQLHVSDNMKCLLCLVVLERTIQLISWFMRSTDALAFRAS</sequence>